<dbReference type="Pfam" id="PF01497">
    <property type="entry name" value="Peripla_BP_2"/>
    <property type="match status" value="1"/>
</dbReference>
<evidence type="ECO:0000313" key="8">
    <source>
        <dbReference type="Proteomes" id="UP000019062"/>
    </source>
</evidence>
<dbReference type="EMBL" id="ASQA01000033">
    <property type="protein sequence ID" value="ETT82915.1"/>
    <property type="molecule type" value="Genomic_DNA"/>
</dbReference>
<feature type="signal peptide" evidence="5">
    <location>
        <begin position="1"/>
        <end position="18"/>
    </location>
</feature>
<protein>
    <submittedName>
        <fullName evidence="7">Ferric anguibactin-binding protein</fullName>
    </submittedName>
</protein>
<evidence type="ECO:0000256" key="5">
    <source>
        <dbReference type="SAM" id="SignalP"/>
    </source>
</evidence>
<dbReference type="RefSeq" id="WP_038186195.1">
    <property type="nucleotide sequence ID" value="NZ_ASQA01000033.1"/>
</dbReference>
<dbReference type="PATRIC" id="fig|1227360.4.peg.2741"/>
<dbReference type="PROSITE" id="PS51257">
    <property type="entry name" value="PROKAR_LIPOPROTEIN"/>
    <property type="match status" value="1"/>
</dbReference>
<dbReference type="PROSITE" id="PS50983">
    <property type="entry name" value="FE_B12_PBP"/>
    <property type="match status" value="1"/>
</dbReference>
<name>W4EQQ6_9BACL</name>
<proteinExistence type="inferred from homology"/>
<dbReference type="InterPro" id="IPR051313">
    <property type="entry name" value="Bact_iron-sidero_bind"/>
</dbReference>
<sequence length="325" mass="35616">MKNWKLLTIVFAMLLVLAACGSKDDKKEETSGSKAEEITITNDFGISKDDGTSDNVKDEVKVKKNAEKVVVFDMGFLDTLDTLGVKVAALPQDSVPKYLEKYKSADYKNVGSLKEPDFEAIAALKPDVIFISGRQASLYEQLKEIAPTVYVGLDTTKYMESFKANTELAGKIFDKEDQVKEELTKVDDKIATINEKASALDKKALIILGSEGKISAYGPASRFGVIHDVFGFKAADEGIEASTHGQNVSFEYILEKNPDIIFVVDRDAVVTEGASAKDSIENALVKKTNAYKDGKMFYLNPEVWYLSGGGLQSVSLMVDEVEKAL</sequence>
<keyword evidence="4 5" id="KW-0732">Signal</keyword>
<accession>W4EQQ6</accession>
<dbReference type="InterPro" id="IPR002491">
    <property type="entry name" value="ABC_transptr_periplasmic_BD"/>
</dbReference>
<dbReference type="CDD" id="cd01140">
    <property type="entry name" value="FatB"/>
    <property type="match status" value="1"/>
</dbReference>
<keyword evidence="8" id="KW-1185">Reference proteome</keyword>
<dbReference type="Proteomes" id="UP000019062">
    <property type="component" value="Unassembled WGS sequence"/>
</dbReference>
<evidence type="ECO:0000259" key="6">
    <source>
        <dbReference type="PROSITE" id="PS50983"/>
    </source>
</evidence>
<comment type="caution">
    <text evidence="7">The sequence shown here is derived from an EMBL/GenBank/DDBJ whole genome shotgun (WGS) entry which is preliminary data.</text>
</comment>
<dbReference type="GO" id="GO:1901678">
    <property type="term" value="P:iron coordination entity transport"/>
    <property type="evidence" value="ECO:0007669"/>
    <property type="project" value="UniProtKB-ARBA"/>
</dbReference>
<dbReference type="Gene3D" id="3.40.50.1980">
    <property type="entry name" value="Nitrogenase molybdenum iron protein domain"/>
    <property type="match status" value="2"/>
</dbReference>
<evidence type="ECO:0000256" key="1">
    <source>
        <dbReference type="ARBA" id="ARBA00004196"/>
    </source>
</evidence>
<reference evidence="7 8" key="1">
    <citation type="journal article" date="2014" name="BMC Genomics">
        <title>Genomic comparison of sporeforming bacilli isolated from milk.</title>
        <authorList>
            <person name="Moreno Switt A.I."/>
            <person name="Andrus A.D."/>
            <person name="Ranieri M.L."/>
            <person name="Orsi R.H."/>
            <person name="Ivy R."/>
            <person name="den Bakker H.C."/>
            <person name="Martin N.H."/>
            <person name="Wiedmann M."/>
            <person name="Boor K.J."/>
        </authorList>
    </citation>
    <scope>NUCLEOTIDE SEQUENCE [LARGE SCALE GENOMIC DNA]</scope>
    <source>
        <strain evidence="7 8">FSL R5-213</strain>
    </source>
</reference>
<dbReference type="PANTHER" id="PTHR30532">
    <property type="entry name" value="IRON III DICITRATE-BINDING PERIPLASMIC PROTEIN"/>
    <property type="match status" value="1"/>
</dbReference>
<dbReference type="eggNOG" id="COG4607">
    <property type="taxonomic scope" value="Bacteria"/>
</dbReference>
<gene>
    <name evidence="7" type="ORF">C176_13437</name>
</gene>
<dbReference type="InterPro" id="IPR033870">
    <property type="entry name" value="FatB"/>
</dbReference>
<organism evidence="7 8">
    <name type="scientific">Viridibacillus arenosi FSL R5-213</name>
    <dbReference type="NCBI Taxonomy" id="1227360"/>
    <lineage>
        <taxon>Bacteria</taxon>
        <taxon>Bacillati</taxon>
        <taxon>Bacillota</taxon>
        <taxon>Bacilli</taxon>
        <taxon>Bacillales</taxon>
        <taxon>Caryophanaceae</taxon>
        <taxon>Viridibacillus</taxon>
    </lineage>
</organism>
<dbReference type="SUPFAM" id="SSF53807">
    <property type="entry name" value="Helical backbone' metal receptor"/>
    <property type="match status" value="1"/>
</dbReference>
<dbReference type="PANTHER" id="PTHR30532:SF28">
    <property type="entry name" value="PETROBACTIN-BINDING PROTEIN YCLQ"/>
    <property type="match status" value="1"/>
</dbReference>
<dbReference type="AlphaFoldDB" id="W4EQQ6"/>
<comment type="subcellular location">
    <subcellularLocation>
        <location evidence="1">Cell envelope</location>
    </subcellularLocation>
</comment>
<dbReference type="GO" id="GO:0030288">
    <property type="term" value="C:outer membrane-bounded periplasmic space"/>
    <property type="evidence" value="ECO:0007669"/>
    <property type="project" value="TreeGrafter"/>
</dbReference>
<evidence type="ECO:0000313" key="7">
    <source>
        <dbReference type="EMBL" id="ETT82915.1"/>
    </source>
</evidence>
<keyword evidence="3" id="KW-0813">Transport</keyword>
<evidence type="ECO:0000256" key="4">
    <source>
        <dbReference type="ARBA" id="ARBA00022729"/>
    </source>
</evidence>
<evidence type="ECO:0000256" key="3">
    <source>
        <dbReference type="ARBA" id="ARBA00022448"/>
    </source>
</evidence>
<evidence type="ECO:0000256" key="2">
    <source>
        <dbReference type="ARBA" id="ARBA00008814"/>
    </source>
</evidence>
<comment type="similarity">
    <text evidence="2">Belongs to the bacterial solute-binding protein 8 family.</text>
</comment>
<feature type="domain" description="Fe/B12 periplasmic-binding" evidence="6">
    <location>
        <begin position="68"/>
        <end position="325"/>
    </location>
</feature>
<feature type="chain" id="PRO_5038783576" evidence="5">
    <location>
        <begin position="19"/>
        <end position="325"/>
    </location>
</feature>